<dbReference type="Pfam" id="PF00959">
    <property type="entry name" value="Phage_lysozyme"/>
    <property type="match status" value="1"/>
</dbReference>
<evidence type="ECO:0000313" key="8">
    <source>
        <dbReference type="Proteomes" id="UP000061010"/>
    </source>
</evidence>
<dbReference type="EMBL" id="CP012900">
    <property type="protein sequence ID" value="ALJ29728.1"/>
    <property type="molecule type" value="Genomic_DNA"/>
</dbReference>
<evidence type="ECO:0000256" key="1">
    <source>
        <dbReference type="ARBA" id="ARBA00000632"/>
    </source>
</evidence>
<name>A0A0S1B3T1_9GAMM</name>
<evidence type="ECO:0000313" key="7">
    <source>
        <dbReference type="EMBL" id="ALJ29728.1"/>
    </source>
</evidence>
<keyword evidence="5 6" id="KW-0326">Glycosidase</keyword>
<reference evidence="7 8" key="1">
    <citation type="journal article" date="2015" name="Genome Announc.">
        <title>Complete Genome Sequencing of Stenotrophomonas acidaminiphila ZAC14D2_NAIMI4_2, a Multidrug-Resistant Strain Isolated from Sediments of a Polluted River in Mexico, Uncovers New Antibiotic Resistance Genes and a Novel Class-II Lasso Peptide Biosynthesis Gene Cluster.</title>
        <authorList>
            <person name="Vinuesa P."/>
            <person name="Ochoa-Sanchez L.E."/>
        </authorList>
    </citation>
    <scope>NUCLEOTIDE SEQUENCE [LARGE SCALE GENOMIC DNA]</scope>
    <source>
        <strain evidence="7 8">ZAC14D2_NAIMI4_2</strain>
    </source>
</reference>
<dbReference type="KEGG" id="sacz:AOT14_33880"/>
<keyword evidence="2 6" id="KW-0929">Antimicrobial</keyword>
<dbReference type="InterPro" id="IPR023347">
    <property type="entry name" value="Lysozyme_dom_sf"/>
</dbReference>
<dbReference type="InterPro" id="IPR051018">
    <property type="entry name" value="Bacteriophage_GH24"/>
</dbReference>
<dbReference type="GO" id="GO:0016998">
    <property type="term" value="P:cell wall macromolecule catabolic process"/>
    <property type="evidence" value="ECO:0007669"/>
    <property type="project" value="InterPro"/>
</dbReference>
<keyword evidence="8" id="KW-1185">Reference proteome</keyword>
<organism evidence="7 8">
    <name type="scientific">Stenotrophomonas acidaminiphila</name>
    <dbReference type="NCBI Taxonomy" id="128780"/>
    <lineage>
        <taxon>Bacteria</taxon>
        <taxon>Pseudomonadati</taxon>
        <taxon>Pseudomonadota</taxon>
        <taxon>Gammaproteobacteria</taxon>
        <taxon>Lysobacterales</taxon>
        <taxon>Lysobacteraceae</taxon>
        <taxon>Stenotrophomonas</taxon>
    </lineage>
</organism>
<evidence type="ECO:0000256" key="5">
    <source>
        <dbReference type="ARBA" id="ARBA00023295"/>
    </source>
</evidence>
<dbReference type="GO" id="GO:0009253">
    <property type="term" value="P:peptidoglycan catabolic process"/>
    <property type="evidence" value="ECO:0007669"/>
    <property type="project" value="InterPro"/>
</dbReference>
<gene>
    <name evidence="7" type="ORF">AOT14_33880</name>
</gene>
<keyword evidence="7" id="KW-0472">Membrane</keyword>
<accession>A0A0S1B3T1</accession>
<dbReference type="SUPFAM" id="SSF53955">
    <property type="entry name" value="Lysozyme-like"/>
    <property type="match status" value="1"/>
</dbReference>
<comment type="similarity">
    <text evidence="6">Belongs to the glycosyl hydrolase 24 family.</text>
</comment>
<dbReference type="CDD" id="cd16900">
    <property type="entry name" value="endolysin_R21-like"/>
    <property type="match status" value="1"/>
</dbReference>
<dbReference type="AlphaFoldDB" id="A0A0S1B3T1"/>
<protein>
    <recommendedName>
        <fullName evidence="6">Lysozyme</fullName>
        <ecNumber evidence="6">3.2.1.17</ecNumber>
    </recommendedName>
</protein>
<dbReference type="InterPro" id="IPR023346">
    <property type="entry name" value="Lysozyme-like_dom_sf"/>
</dbReference>
<dbReference type="GO" id="GO:0003796">
    <property type="term" value="F:lysozyme activity"/>
    <property type="evidence" value="ECO:0007669"/>
    <property type="project" value="UniProtKB-EC"/>
</dbReference>
<comment type="catalytic activity">
    <reaction evidence="1 6">
        <text>Hydrolysis of (1-&gt;4)-beta-linkages between N-acetylmuramic acid and N-acetyl-D-glucosamine residues in a peptidoglycan and between N-acetyl-D-glucosamine residues in chitodextrins.</text>
        <dbReference type="EC" id="3.2.1.17"/>
    </reaction>
</comment>
<keyword evidence="4 6" id="KW-0378">Hydrolase</keyword>
<proteinExistence type="inferred from homology"/>
<sequence>MAAPDTSRTGGGKGTLAAPLAALMVLAGALSVAEDDRLTPYKDSAGIWTVCRGVTGPAVIPGKRYTAQECAVLNNAAMHKHTDGIARCINRPLQWYEWVAWGHFTYNVGVAGFCNSTAARYLRAGNSEAACAQIPSWRFITIGGAKRDCRDRTWNCYGIVRRREWEMSMCRGDIPASNYPDIEAWLKEPA</sequence>
<keyword evidence="3 6" id="KW-0081">Bacteriolytic enzyme</keyword>
<evidence type="ECO:0000256" key="2">
    <source>
        <dbReference type="ARBA" id="ARBA00022529"/>
    </source>
</evidence>
<dbReference type="InterPro" id="IPR034690">
    <property type="entry name" value="Endolysin_T4_type"/>
</dbReference>
<dbReference type="GO" id="GO:0031640">
    <property type="term" value="P:killing of cells of another organism"/>
    <property type="evidence" value="ECO:0007669"/>
    <property type="project" value="UniProtKB-KW"/>
</dbReference>
<keyword evidence="7" id="KW-0812">Transmembrane</keyword>
<dbReference type="PANTHER" id="PTHR38107:SF3">
    <property type="entry name" value="LYSOZYME RRRD-RELATED"/>
    <property type="match status" value="1"/>
</dbReference>
<evidence type="ECO:0000256" key="4">
    <source>
        <dbReference type="ARBA" id="ARBA00022801"/>
    </source>
</evidence>
<dbReference type="PANTHER" id="PTHR38107">
    <property type="match status" value="1"/>
</dbReference>
<evidence type="ECO:0000256" key="6">
    <source>
        <dbReference type="RuleBase" id="RU003788"/>
    </source>
</evidence>
<dbReference type="Proteomes" id="UP000061010">
    <property type="component" value="Chromosome"/>
</dbReference>
<dbReference type="EC" id="3.2.1.17" evidence="6"/>
<dbReference type="HAMAP" id="MF_04110">
    <property type="entry name" value="ENDOLYSIN_T4"/>
    <property type="match status" value="1"/>
</dbReference>
<dbReference type="InterPro" id="IPR002196">
    <property type="entry name" value="Glyco_hydro_24"/>
</dbReference>
<dbReference type="GO" id="GO:0042742">
    <property type="term" value="P:defense response to bacterium"/>
    <property type="evidence" value="ECO:0007669"/>
    <property type="project" value="UniProtKB-KW"/>
</dbReference>
<dbReference type="PATRIC" id="fig|128780.6.peg.3431"/>
<dbReference type="Gene3D" id="1.10.530.40">
    <property type="match status" value="1"/>
</dbReference>
<evidence type="ECO:0000256" key="3">
    <source>
        <dbReference type="ARBA" id="ARBA00022638"/>
    </source>
</evidence>